<sequence>MKLQGQLRIVYRSTIAILLIYTFVFVGCVKNENVVNESSASSFESLLKQSIADKQIFPKAAQSDVLAQSQKINLFGKCYYYEDMSICKKILDSLQQECQYDSSGLSCALLGVAVLDRKDGSDTQDRLLALRYFIDGCKLQDSLSCLFMRKYYKQYGYESEAQAILDSVTNICKNGGAFECLLLSILYENDAEFSAEQKYIKEYRINACNKNLAIACGYFDSFSLPKKDYEKYQRKACNLGMLPACDALSESIELNIRTKHLRTYRIW</sequence>
<proteinExistence type="predicted"/>
<comment type="caution">
    <text evidence="2">The sequence shown here is derived from an EMBL/GenBank/DDBJ whole genome shotgun (WGS) entry which is preliminary data.</text>
</comment>
<dbReference type="EMBL" id="NXLW01000011">
    <property type="protein sequence ID" value="RDU71544.1"/>
    <property type="molecule type" value="Genomic_DNA"/>
</dbReference>
<dbReference type="AlphaFoldDB" id="A0A3D8J3W0"/>
<organism evidence="2 3">
    <name type="scientific">Helicobacter aurati</name>
    <dbReference type="NCBI Taxonomy" id="137778"/>
    <lineage>
        <taxon>Bacteria</taxon>
        <taxon>Pseudomonadati</taxon>
        <taxon>Campylobacterota</taxon>
        <taxon>Epsilonproteobacteria</taxon>
        <taxon>Campylobacterales</taxon>
        <taxon>Helicobacteraceae</taxon>
        <taxon>Helicobacter</taxon>
    </lineage>
</organism>
<reference evidence="2 3" key="1">
    <citation type="submission" date="2018-04" db="EMBL/GenBank/DDBJ databases">
        <title>Novel Campyloabacter and Helicobacter Species and Strains.</title>
        <authorList>
            <person name="Mannion A.J."/>
            <person name="Shen Z."/>
            <person name="Fox J.G."/>
        </authorList>
    </citation>
    <scope>NUCLEOTIDE SEQUENCE [LARGE SCALE GENOMIC DNA]</scope>
    <source>
        <strain evidence="2 3">MIT 97-5075</strain>
    </source>
</reference>
<dbReference type="OrthoDB" id="5326702at2"/>
<evidence type="ECO:0000256" key="1">
    <source>
        <dbReference type="SAM" id="Phobius"/>
    </source>
</evidence>
<keyword evidence="1" id="KW-0472">Membrane</keyword>
<dbReference type="Proteomes" id="UP000256424">
    <property type="component" value="Unassembled WGS sequence"/>
</dbReference>
<keyword evidence="1" id="KW-0812">Transmembrane</keyword>
<keyword evidence="3" id="KW-1185">Reference proteome</keyword>
<feature type="transmembrane region" description="Helical" evidence="1">
    <location>
        <begin position="9"/>
        <end position="27"/>
    </location>
</feature>
<name>A0A3D8J3W0_9HELI</name>
<keyword evidence="1" id="KW-1133">Transmembrane helix</keyword>
<evidence type="ECO:0000313" key="3">
    <source>
        <dbReference type="Proteomes" id="UP000256424"/>
    </source>
</evidence>
<accession>A0A3D8J3W0</accession>
<gene>
    <name evidence="2" type="ORF">CQA66_06170</name>
</gene>
<protein>
    <submittedName>
        <fullName evidence="2">Sel1 repeat family protein</fullName>
    </submittedName>
</protein>
<dbReference type="RefSeq" id="WP_104763780.1">
    <property type="nucleotide sequence ID" value="NZ_FZPM01000034.1"/>
</dbReference>
<dbReference type="PROSITE" id="PS51257">
    <property type="entry name" value="PROKAR_LIPOPROTEIN"/>
    <property type="match status" value="1"/>
</dbReference>
<evidence type="ECO:0000313" key="2">
    <source>
        <dbReference type="EMBL" id="RDU71544.1"/>
    </source>
</evidence>